<comment type="caution">
    <text evidence="1">The sequence shown here is derived from an EMBL/GenBank/DDBJ whole genome shotgun (WGS) entry which is preliminary data.</text>
</comment>
<dbReference type="RefSeq" id="WP_267879040.1">
    <property type="nucleotide sequence ID" value="NZ_JAVBVO010000041.1"/>
</dbReference>
<dbReference type="EMBL" id="JAVBVO010000041">
    <property type="protein sequence ID" value="MDZ5760803.1"/>
    <property type="molecule type" value="Genomic_DNA"/>
</dbReference>
<dbReference type="Proteomes" id="UP001290462">
    <property type="component" value="Unassembled WGS sequence"/>
</dbReference>
<evidence type="ECO:0000313" key="1">
    <source>
        <dbReference type="EMBL" id="MDZ5760803.1"/>
    </source>
</evidence>
<reference evidence="1" key="1">
    <citation type="submission" date="2023-08" db="EMBL/GenBank/DDBJ databases">
        <title>Genomic characterization of piscicolin 126 produced by Carnobacterium maltaromaticum CM22 strain isolated from salmon (Salmo salar).</title>
        <authorList>
            <person name="Gonzalez-Gragera E."/>
            <person name="Garcia-Lopez J.D."/>
            <person name="Teso-Perez C."/>
            <person name="Gimenez-Hernandez I."/>
            <person name="Peralta-Sanchez J.M."/>
            <person name="Valdivia E."/>
            <person name="Montalban-Lopez M."/>
            <person name="Martin-Platero A.M."/>
            <person name="Banos A."/>
            <person name="Martinez-Bueno M."/>
        </authorList>
    </citation>
    <scope>NUCLEOTIDE SEQUENCE</scope>
    <source>
        <strain evidence="1">CM22</strain>
    </source>
</reference>
<sequence>MDVQQLNALLNLLNEFNMENSVDMDSVDSTIEAVKLAIRENEED</sequence>
<organism evidence="1 2">
    <name type="scientific">Carnobacterium maltaromaticum</name>
    <name type="common">Carnobacterium piscicola</name>
    <dbReference type="NCBI Taxonomy" id="2751"/>
    <lineage>
        <taxon>Bacteria</taxon>
        <taxon>Bacillati</taxon>
        <taxon>Bacillota</taxon>
        <taxon>Bacilli</taxon>
        <taxon>Lactobacillales</taxon>
        <taxon>Carnobacteriaceae</taxon>
        <taxon>Carnobacterium</taxon>
    </lineage>
</organism>
<gene>
    <name evidence="1" type="ORF">RAK27_19345</name>
</gene>
<name>A0AAW9JYT0_CARML</name>
<proteinExistence type="predicted"/>
<protein>
    <submittedName>
        <fullName evidence="1">Uncharacterized protein</fullName>
    </submittedName>
</protein>
<evidence type="ECO:0000313" key="2">
    <source>
        <dbReference type="Proteomes" id="UP001290462"/>
    </source>
</evidence>
<accession>A0AAW9JYT0</accession>
<dbReference type="AlphaFoldDB" id="A0AAW9JYT0"/>